<keyword evidence="1" id="KW-0472">Membrane</keyword>
<organism evidence="2 3">
    <name type="scientific">Pseudosporangium ferrugineum</name>
    <dbReference type="NCBI Taxonomy" id="439699"/>
    <lineage>
        <taxon>Bacteria</taxon>
        <taxon>Bacillati</taxon>
        <taxon>Actinomycetota</taxon>
        <taxon>Actinomycetes</taxon>
        <taxon>Micromonosporales</taxon>
        <taxon>Micromonosporaceae</taxon>
        <taxon>Pseudosporangium</taxon>
    </lineage>
</organism>
<keyword evidence="1" id="KW-1133">Transmembrane helix</keyword>
<gene>
    <name evidence="2" type="ORF">CLV70_1563</name>
</gene>
<evidence type="ECO:0000313" key="2">
    <source>
        <dbReference type="EMBL" id="PRY17017.1"/>
    </source>
</evidence>
<proteinExistence type="predicted"/>
<accession>A0A2T0R763</accession>
<reference evidence="2 3" key="1">
    <citation type="submission" date="2018-03" db="EMBL/GenBank/DDBJ databases">
        <title>Genomic Encyclopedia of Archaeal and Bacterial Type Strains, Phase II (KMG-II): from individual species to whole genera.</title>
        <authorList>
            <person name="Goeker M."/>
        </authorList>
    </citation>
    <scope>NUCLEOTIDE SEQUENCE [LARGE SCALE GENOMIC DNA]</scope>
    <source>
        <strain evidence="2 3">DSM 45348</strain>
    </source>
</reference>
<comment type="caution">
    <text evidence="2">The sequence shown here is derived from an EMBL/GenBank/DDBJ whole genome shotgun (WGS) entry which is preliminary data.</text>
</comment>
<feature type="transmembrane region" description="Helical" evidence="1">
    <location>
        <begin position="39"/>
        <end position="60"/>
    </location>
</feature>
<dbReference type="EMBL" id="PVZG01000056">
    <property type="protein sequence ID" value="PRY17017.1"/>
    <property type="molecule type" value="Genomic_DNA"/>
</dbReference>
<dbReference type="Proteomes" id="UP000239209">
    <property type="component" value="Unassembled WGS sequence"/>
</dbReference>
<evidence type="ECO:0000256" key="1">
    <source>
        <dbReference type="SAM" id="Phobius"/>
    </source>
</evidence>
<sequence length="202" mass="21229">MMDDDEVLAVVKRALSDVRMDRPVEAIERRGRARRRNRAMVAGGALAAVGALALAAPMAFGDSAPGPSGTATQAAGNPEPVAFKLVNQTDGSVKLTLDYRKLLNPAALEKALDGAGIAAVVKDGVYCSPRKEQLPEAKQVFGTERAVTKDGSQIDLVIRPAKMPAGSVAYFSVFPTDKGEGNTKFAKFLVPKGAAMDCRTIG</sequence>
<evidence type="ECO:0000313" key="3">
    <source>
        <dbReference type="Proteomes" id="UP000239209"/>
    </source>
</evidence>
<keyword evidence="1" id="KW-0812">Transmembrane</keyword>
<dbReference type="RefSeq" id="WP_146164351.1">
    <property type="nucleotide sequence ID" value="NZ_PVZG01000056.1"/>
</dbReference>
<dbReference type="OrthoDB" id="3385423at2"/>
<protein>
    <submittedName>
        <fullName evidence="2">Uncharacterized protein</fullName>
    </submittedName>
</protein>
<keyword evidence="3" id="KW-1185">Reference proteome</keyword>
<name>A0A2T0R763_9ACTN</name>
<dbReference type="AlphaFoldDB" id="A0A2T0R763"/>